<name>A0A0D2N5L2_9CHLO</name>
<dbReference type="GeneID" id="25739600"/>
<feature type="chain" id="PRO_5002247491" evidence="1">
    <location>
        <begin position="26"/>
        <end position="319"/>
    </location>
</feature>
<keyword evidence="3" id="KW-1185">Reference proteome</keyword>
<reference evidence="2 3" key="1">
    <citation type="journal article" date="2013" name="BMC Genomics">
        <title>Reconstruction of the lipid metabolism for the microalga Monoraphidium neglectum from its genome sequence reveals characteristics suitable for biofuel production.</title>
        <authorList>
            <person name="Bogen C."/>
            <person name="Al-Dilaimi A."/>
            <person name="Albersmeier A."/>
            <person name="Wichmann J."/>
            <person name="Grundmann M."/>
            <person name="Rupp O."/>
            <person name="Lauersen K.J."/>
            <person name="Blifernez-Klassen O."/>
            <person name="Kalinowski J."/>
            <person name="Goesmann A."/>
            <person name="Mussgnug J.H."/>
            <person name="Kruse O."/>
        </authorList>
    </citation>
    <scope>NUCLEOTIDE SEQUENCE [LARGE SCALE GENOMIC DNA]</scope>
    <source>
        <strain evidence="2 3">SAG 48.87</strain>
    </source>
</reference>
<accession>A0A0D2N5L2</accession>
<feature type="signal peptide" evidence="1">
    <location>
        <begin position="1"/>
        <end position="25"/>
    </location>
</feature>
<dbReference type="EMBL" id="KK101341">
    <property type="protein sequence ID" value="KIZ01236.1"/>
    <property type="molecule type" value="Genomic_DNA"/>
</dbReference>
<dbReference type="AlphaFoldDB" id="A0A0D2N5L2"/>
<sequence length="319" mass="32590">MMKRMISAWLVVAVVAAGFAAPARAGVPELDNRHVVSELLAGYHNIPNLGLAVMKPNLDLLNYGAPAAKMGVPISPNLDLLAYGVSAPKKPNYAAKMFAHDGIDAMTRAWQSAVDAATQQGAVSKNEGTWSINDMVKALQSNLKEIATYNSTNAAIAAGANGTDIPTTTGLAPAGQTAPSFGDFASSLLCSNGAKLANCSGINPCKTKRCGPVSMCLVDQCGGCNARCIGYTEIGSGVNKLLSVVGMKPLLPGSTTAPTPNLPLVDKLVTGVQDLTKSVLPKCEANTITDIASLGCKACPEGSIAAVGAKACTACGRGQ</sequence>
<proteinExistence type="predicted"/>
<dbReference type="RefSeq" id="XP_013900255.1">
    <property type="nucleotide sequence ID" value="XM_014044801.1"/>
</dbReference>
<dbReference type="OrthoDB" id="10447387at2759"/>
<dbReference type="Proteomes" id="UP000054498">
    <property type="component" value="Unassembled WGS sequence"/>
</dbReference>
<dbReference type="KEGG" id="mng:MNEG_6724"/>
<evidence type="ECO:0000256" key="1">
    <source>
        <dbReference type="SAM" id="SignalP"/>
    </source>
</evidence>
<gene>
    <name evidence="2" type="ORF">MNEG_6724</name>
</gene>
<keyword evidence="1" id="KW-0732">Signal</keyword>
<evidence type="ECO:0000313" key="3">
    <source>
        <dbReference type="Proteomes" id="UP000054498"/>
    </source>
</evidence>
<protein>
    <submittedName>
        <fullName evidence="2">Uncharacterized protein</fullName>
    </submittedName>
</protein>
<evidence type="ECO:0000313" key="2">
    <source>
        <dbReference type="EMBL" id="KIZ01236.1"/>
    </source>
</evidence>
<organism evidence="2 3">
    <name type="scientific">Monoraphidium neglectum</name>
    <dbReference type="NCBI Taxonomy" id="145388"/>
    <lineage>
        <taxon>Eukaryota</taxon>
        <taxon>Viridiplantae</taxon>
        <taxon>Chlorophyta</taxon>
        <taxon>core chlorophytes</taxon>
        <taxon>Chlorophyceae</taxon>
        <taxon>CS clade</taxon>
        <taxon>Sphaeropleales</taxon>
        <taxon>Selenastraceae</taxon>
        <taxon>Monoraphidium</taxon>
    </lineage>
</organism>